<dbReference type="STRING" id="1480694.DC28_01400"/>
<organism evidence="4 5">
    <name type="scientific">Spirochaeta lutea</name>
    <dbReference type="NCBI Taxonomy" id="1480694"/>
    <lineage>
        <taxon>Bacteria</taxon>
        <taxon>Pseudomonadati</taxon>
        <taxon>Spirochaetota</taxon>
        <taxon>Spirochaetia</taxon>
        <taxon>Spirochaetales</taxon>
        <taxon>Spirochaetaceae</taxon>
        <taxon>Spirochaeta</taxon>
    </lineage>
</organism>
<sequence length="151" mass="17319">MEIRIYNDTEDREAVKDLWQRVFGYQDARNEPGFVIDLKLSRQDGLFFIARESQNLLGTIMAGYDGHRGWIYSLGVDPNSRLKGVGTALLRRAEQALSDLGCVKINLQIMDYNGRVQEFYRKNGYAAEPRISMGKEISHNIPSRDFQKEGK</sequence>
<keyword evidence="5" id="KW-1185">Reference proteome</keyword>
<dbReference type="OrthoDB" id="1821130at2"/>
<dbReference type="InterPro" id="IPR016181">
    <property type="entry name" value="Acyl_CoA_acyltransferase"/>
</dbReference>
<dbReference type="Proteomes" id="UP000029692">
    <property type="component" value="Unassembled WGS sequence"/>
</dbReference>
<dbReference type="EMBL" id="JNUP01000003">
    <property type="protein sequence ID" value="KGE73885.1"/>
    <property type="molecule type" value="Genomic_DNA"/>
</dbReference>
<name>A0A098R196_9SPIO</name>
<dbReference type="PROSITE" id="PS51186">
    <property type="entry name" value="GNAT"/>
    <property type="match status" value="1"/>
</dbReference>
<reference evidence="4 5" key="1">
    <citation type="submission" date="2014-05" db="EMBL/GenBank/DDBJ databases">
        <title>De novo Genome Sequence of Spirocheata sp.</title>
        <authorList>
            <person name="Shivani Y."/>
            <person name="Subhash Y."/>
            <person name="Tushar L."/>
            <person name="Sasikala C."/>
            <person name="Ramana C.V."/>
        </authorList>
    </citation>
    <scope>NUCLEOTIDE SEQUENCE [LARGE SCALE GENOMIC DNA]</scope>
    <source>
        <strain evidence="4 5">JC230</strain>
    </source>
</reference>
<dbReference type="AlphaFoldDB" id="A0A098R196"/>
<proteinExistence type="predicted"/>
<evidence type="ECO:0000256" key="2">
    <source>
        <dbReference type="ARBA" id="ARBA00023315"/>
    </source>
</evidence>
<gene>
    <name evidence="4" type="ORF">DC28_01400</name>
</gene>
<comment type="caution">
    <text evidence="4">The sequence shown here is derived from an EMBL/GenBank/DDBJ whole genome shotgun (WGS) entry which is preliminary data.</text>
</comment>
<dbReference type="CDD" id="cd04301">
    <property type="entry name" value="NAT_SF"/>
    <property type="match status" value="1"/>
</dbReference>
<keyword evidence="2" id="KW-0012">Acyltransferase</keyword>
<evidence type="ECO:0000256" key="1">
    <source>
        <dbReference type="ARBA" id="ARBA00022679"/>
    </source>
</evidence>
<evidence type="ECO:0000313" key="4">
    <source>
        <dbReference type="EMBL" id="KGE73885.1"/>
    </source>
</evidence>
<dbReference type="eggNOG" id="COG0456">
    <property type="taxonomic scope" value="Bacteria"/>
</dbReference>
<evidence type="ECO:0000259" key="3">
    <source>
        <dbReference type="PROSITE" id="PS51186"/>
    </source>
</evidence>
<dbReference type="InterPro" id="IPR050832">
    <property type="entry name" value="Bact_Acetyltransf"/>
</dbReference>
<dbReference type="NCBIfam" id="NF002959">
    <property type="entry name" value="PRK03624.1"/>
    <property type="match status" value="1"/>
</dbReference>
<dbReference type="Pfam" id="PF00583">
    <property type="entry name" value="Acetyltransf_1"/>
    <property type="match status" value="1"/>
</dbReference>
<dbReference type="InterPro" id="IPR000182">
    <property type="entry name" value="GNAT_dom"/>
</dbReference>
<dbReference type="Gene3D" id="3.40.630.30">
    <property type="match status" value="1"/>
</dbReference>
<dbReference type="RefSeq" id="WP_037544940.1">
    <property type="nucleotide sequence ID" value="NZ_JNUP01000003.1"/>
</dbReference>
<evidence type="ECO:0000313" key="5">
    <source>
        <dbReference type="Proteomes" id="UP000029692"/>
    </source>
</evidence>
<feature type="domain" description="N-acetyltransferase" evidence="3">
    <location>
        <begin position="1"/>
        <end position="147"/>
    </location>
</feature>
<keyword evidence="1 4" id="KW-0808">Transferase</keyword>
<dbReference type="SUPFAM" id="SSF55729">
    <property type="entry name" value="Acyl-CoA N-acyltransferases (Nat)"/>
    <property type="match status" value="1"/>
</dbReference>
<dbReference type="GO" id="GO:0016747">
    <property type="term" value="F:acyltransferase activity, transferring groups other than amino-acyl groups"/>
    <property type="evidence" value="ECO:0007669"/>
    <property type="project" value="InterPro"/>
</dbReference>
<dbReference type="PANTHER" id="PTHR43877">
    <property type="entry name" value="AMINOALKYLPHOSPHONATE N-ACETYLTRANSFERASE-RELATED-RELATED"/>
    <property type="match status" value="1"/>
</dbReference>
<accession>A0A098R196</accession>
<protein>
    <submittedName>
        <fullName evidence="4">Acetyltransferase</fullName>
    </submittedName>
</protein>